<dbReference type="Pfam" id="PF11374">
    <property type="entry name" value="DUF3176"/>
    <property type="match status" value="1"/>
</dbReference>
<protein>
    <submittedName>
        <fullName evidence="3">Uncharacterized protein</fullName>
    </submittedName>
</protein>
<dbReference type="PANTHER" id="PTHR35394">
    <property type="entry name" value="DUF3176 DOMAIN-CONTAINING PROTEIN"/>
    <property type="match status" value="1"/>
</dbReference>
<dbReference type="PANTHER" id="PTHR35394:SF5">
    <property type="entry name" value="DUF3176 DOMAIN-CONTAINING PROTEIN"/>
    <property type="match status" value="1"/>
</dbReference>
<organism evidence="3 4">
    <name type="scientific">Colletotrichum sojae</name>
    <dbReference type="NCBI Taxonomy" id="2175907"/>
    <lineage>
        <taxon>Eukaryota</taxon>
        <taxon>Fungi</taxon>
        <taxon>Dikarya</taxon>
        <taxon>Ascomycota</taxon>
        <taxon>Pezizomycotina</taxon>
        <taxon>Sordariomycetes</taxon>
        <taxon>Hypocreomycetidae</taxon>
        <taxon>Glomerellales</taxon>
        <taxon>Glomerellaceae</taxon>
        <taxon>Colletotrichum</taxon>
        <taxon>Colletotrichum orchidearum species complex</taxon>
    </lineage>
</organism>
<reference evidence="3 4" key="1">
    <citation type="journal article" date="2020" name="Phytopathology">
        <title>Genome Sequence Resources of Colletotrichum truncatum, C. plurivorum, C. musicola, and C. sojae: Four Species Pathogenic to Soybean (Glycine max).</title>
        <authorList>
            <person name="Rogerio F."/>
            <person name="Boufleur T.R."/>
            <person name="Ciampi-Guillardi M."/>
            <person name="Sukno S.A."/>
            <person name="Thon M.R."/>
            <person name="Massola Junior N.S."/>
            <person name="Baroncelli R."/>
        </authorList>
    </citation>
    <scope>NUCLEOTIDE SEQUENCE [LARGE SCALE GENOMIC DNA]</scope>
    <source>
        <strain evidence="3 4">LFN0009</strain>
    </source>
</reference>
<dbReference type="InterPro" id="IPR021514">
    <property type="entry name" value="DUF3176"/>
</dbReference>
<dbReference type="EMBL" id="WIGN01000393">
    <property type="protein sequence ID" value="KAF6795338.1"/>
    <property type="molecule type" value="Genomic_DNA"/>
</dbReference>
<feature type="transmembrane region" description="Helical" evidence="2">
    <location>
        <begin position="663"/>
        <end position="685"/>
    </location>
</feature>
<feature type="compositionally biased region" description="Polar residues" evidence="1">
    <location>
        <begin position="58"/>
        <end position="69"/>
    </location>
</feature>
<dbReference type="AlphaFoldDB" id="A0A8H6MKH7"/>
<keyword evidence="4" id="KW-1185">Reference proteome</keyword>
<evidence type="ECO:0000256" key="2">
    <source>
        <dbReference type="SAM" id="Phobius"/>
    </source>
</evidence>
<evidence type="ECO:0000256" key="1">
    <source>
        <dbReference type="SAM" id="MobiDB-lite"/>
    </source>
</evidence>
<feature type="compositionally biased region" description="Basic and acidic residues" evidence="1">
    <location>
        <begin position="84"/>
        <end position="96"/>
    </location>
</feature>
<feature type="compositionally biased region" description="Low complexity" evidence="1">
    <location>
        <begin position="32"/>
        <end position="41"/>
    </location>
</feature>
<feature type="transmembrane region" description="Helical" evidence="2">
    <location>
        <begin position="185"/>
        <end position="206"/>
    </location>
</feature>
<feature type="transmembrane region" description="Helical" evidence="2">
    <location>
        <begin position="248"/>
        <end position="270"/>
    </location>
</feature>
<gene>
    <name evidence="3" type="ORF">CSOJ01_13495</name>
</gene>
<sequence>MMDHLQHLSKTTSPRDDSRSRLSGPPSEPLIQYGSEQSLQSGQGGAPNFRIPPFWTENVDSTAFGNQAHTGGDERRPFLPSPHVGDRATSREREDTPVVVPTIRRKPVTASFDSKISQPASSMNEVLAEKTDTAETSKPLWRIWVFELFCILLSILLFISILVVLYKFSDQELPDWPFGATLNSFLALFTTMSKAAFMIPVSVAISQTQWAWISKRPRPLYDVHVIDQASRGTWGSLVLLWRFRFQHVAVLGALLFAFSAFTSPVTQLAISYPMRDIAVAGEATAQVVREVRSPRDRLNMAGREAVFLALFSDYTNFMEPFPYSTVAAGSVFCSTGNCTFDQYGSLGICMKTANISSHLRVQEFNRPGNFTFNDTVVLSPDGLLPDRKVWKASLPGAHSMTHQSKLSVFTDMLNGNLTFGFRDDPILRARIASYAVMYTSPLVHDRTWWDQPKDQEPSIQEAMNNFEDFRHDATEIMFHLCVQKHETKVHEGIESTKVVESLTEPVQQGTGPFLEMECRPMKRTRRCAENPTRWNETFALKGPMPGDSYGANYRSMEDLSGALRHYLAGYVTAQALPEDSKTFGFYTAGSEFTTALSQGVLFGYRSLQDLGTRQHRLENLYQNLATGISASVRTGRVDYTFVRGTHNVTGEPRGMVPYVRITWAWFSLLAFEITVASLFLAITMVRETSDRDSGFRDVKDSSLATLVALSDGCRAAAGGGLGPADELKSASKGLKVQLKGRQIVLVDEYTEEKPR</sequence>
<keyword evidence="2" id="KW-1133">Transmembrane helix</keyword>
<feature type="region of interest" description="Disordered" evidence="1">
    <location>
        <begin position="1"/>
        <end position="97"/>
    </location>
</feature>
<proteinExistence type="predicted"/>
<keyword evidence="2" id="KW-0812">Transmembrane</keyword>
<accession>A0A8H6MKH7</accession>
<name>A0A8H6MKH7_9PEZI</name>
<comment type="caution">
    <text evidence="3">The sequence shown here is derived from an EMBL/GenBank/DDBJ whole genome shotgun (WGS) entry which is preliminary data.</text>
</comment>
<keyword evidence="2" id="KW-0472">Membrane</keyword>
<feature type="transmembrane region" description="Helical" evidence="2">
    <location>
        <begin position="143"/>
        <end position="165"/>
    </location>
</feature>
<evidence type="ECO:0000313" key="3">
    <source>
        <dbReference type="EMBL" id="KAF6795338.1"/>
    </source>
</evidence>
<dbReference type="Proteomes" id="UP000652219">
    <property type="component" value="Unassembled WGS sequence"/>
</dbReference>
<evidence type="ECO:0000313" key="4">
    <source>
        <dbReference type="Proteomes" id="UP000652219"/>
    </source>
</evidence>